<dbReference type="PANTHER" id="PTHR43630:SF2">
    <property type="entry name" value="GLYCOSYLTRANSFERASE"/>
    <property type="match status" value="1"/>
</dbReference>
<evidence type="ECO:0000313" key="2">
    <source>
        <dbReference type="EMBL" id="SVB25364.1"/>
    </source>
</evidence>
<accession>A0A382CHQ5</accession>
<evidence type="ECO:0000259" key="1">
    <source>
        <dbReference type="Pfam" id="PF00535"/>
    </source>
</evidence>
<organism evidence="2">
    <name type="scientific">marine metagenome</name>
    <dbReference type="NCBI Taxonomy" id="408172"/>
    <lineage>
        <taxon>unclassified sequences</taxon>
        <taxon>metagenomes</taxon>
        <taxon>ecological metagenomes</taxon>
    </lineage>
</organism>
<sequence>MIVLDAESDDATRKLAQKAGAEVVVRPWEGFVSARRYLLSLVTSPWVLMIDADEVIEPGLWLELESLGFPECSADGFQMRRRTVYEGKKLRRAFQPDWKMSLVRTKGAYFEDRLVHESLKVKGIVQRLRTEILHSSFRSADDHHQRIRTYARLAAQDLAEQGKRVSFINLWLRPAWRWFKELILQGGIADGLLGLKMASRSAYGVHLSYRYLREMNDSL</sequence>
<dbReference type="PANTHER" id="PTHR43630">
    <property type="entry name" value="POLY-BETA-1,6-N-ACETYL-D-GLUCOSAMINE SYNTHASE"/>
    <property type="match status" value="1"/>
</dbReference>
<dbReference type="SUPFAM" id="SSF53448">
    <property type="entry name" value="Nucleotide-diphospho-sugar transferases"/>
    <property type="match status" value="1"/>
</dbReference>
<name>A0A382CHQ5_9ZZZZ</name>
<dbReference type="CDD" id="cd02511">
    <property type="entry name" value="Beta4Glucosyltransferase"/>
    <property type="match status" value="1"/>
</dbReference>
<dbReference type="Pfam" id="PF00535">
    <property type="entry name" value="Glycos_transf_2"/>
    <property type="match status" value="1"/>
</dbReference>
<dbReference type="InterPro" id="IPR001173">
    <property type="entry name" value="Glyco_trans_2-like"/>
</dbReference>
<reference evidence="2" key="1">
    <citation type="submission" date="2018-05" db="EMBL/GenBank/DDBJ databases">
        <authorList>
            <person name="Lanie J.A."/>
            <person name="Ng W.-L."/>
            <person name="Kazmierczak K.M."/>
            <person name="Andrzejewski T.M."/>
            <person name="Davidsen T.M."/>
            <person name="Wayne K.J."/>
            <person name="Tettelin H."/>
            <person name="Glass J.I."/>
            <person name="Rusch D."/>
            <person name="Podicherti R."/>
            <person name="Tsui H.-C.T."/>
            <person name="Winkler M.E."/>
        </authorList>
    </citation>
    <scope>NUCLEOTIDE SEQUENCE</scope>
</reference>
<dbReference type="InterPro" id="IPR029044">
    <property type="entry name" value="Nucleotide-diphossugar_trans"/>
</dbReference>
<dbReference type="Gene3D" id="3.90.550.10">
    <property type="entry name" value="Spore Coat Polysaccharide Biosynthesis Protein SpsA, Chain A"/>
    <property type="match status" value="1"/>
</dbReference>
<protein>
    <recommendedName>
        <fullName evidence="1">Glycosyltransferase 2-like domain-containing protein</fullName>
    </recommendedName>
</protein>
<proteinExistence type="predicted"/>
<gene>
    <name evidence="2" type="ORF">METZ01_LOCUS178218</name>
</gene>
<feature type="domain" description="Glycosyltransferase 2-like" evidence="1">
    <location>
        <begin position="1"/>
        <end position="64"/>
    </location>
</feature>
<dbReference type="AlphaFoldDB" id="A0A382CHQ5"/>
<dbReference type="EMBL" id="UINC01034473">
    <property type="protein sequence ID" value="SVB25364.1"/>
    <property type="molecule type" value="Genomic_DNA"/>
</dbReference>